<evidence type="ECO:0000313" key="1">
    <source>
        <dbReference type="EMBL" id="GAH78597.1"/>
    </source>
</evidence>
<name>X1IA76_9ZZZZ</name>
<proteinExistence type="predicted"/>
<organism evidence="1">
    <name type="scientific">marine sediment metagenome</name>
    <dbReference type="NCBI Taxonomy" id="412755"/>
    <lineage>
        <taxon>unclassified sequences</taxon>
        <taxon>metagenomes</taxon>
        <taxon>ecological metagenomes</taxon>
    </lineage>
</organism>
<accession>X1IA76</accession>
<comment type="caution">
    <text evidence="1">The sequence shown here is derived from an EMBL/GenBank/DDBJ whole genome shotgun (WGS) entry which is preliminary data.</text>
</comment>
<reference evidence="1" key="1">
    <citation type="journal article" date="2014" name="Front. Microbiol.">
        <title>High frequency of phylogenetically diverse reductive dehalogenase-homologous genes in deep subseafloor sedimentary metagenomes.</title>
        <authorList>
            <person name="Kawai M."/>
            <person name="Futagami T."/>
            <person name="Toyoda A."/>
            <person name="Takaki Y."/>
            <person name="Nishi S."/>
            <person name="Hori S."/>
            <person name="Arai W."/>
            <person name="Tsubouchi T."/>
            <person name="Morono Y."/>
            <person name="Uchiyama I."/>
            <person name="Ito T."/>
            <person name="Fujiyama A."/>
            <person name="Inagaki F."/>
            <person name="Takami H."/>
        </authorList>
    </citation>
    <scope>NUCLEOTIDE SEQUENCE</scope>
    <source>
        <strain evidence="1">Expedition CK06-06</strain>
    </source>
</reference>
<feature type="non-terminal residue" evidence="1">
    <location>
        <position position="1"/>
    </location>
</feature>
<sequence>VEKTVLCPKCREPISYLIPKIDEFVNFTCMDILDARRLANALIELLKEPVIPEDLLDVEEALE</sequence>
<gene>
    <name evidence="1" type="ORF">S03H2_62639</name>
</gene>
<dbReference type="AlphaFoldDB" id="X1IA76"/>
<protein>
    <submittedName>
        <fullName evidence="1">Uncharacterized protein</fullName>
    </submittedName>
</protein>
<dbReference type="EMBL" id="BARU01040525">
    <property type="protein sequence ID" value="GAH78597.1"/>
    <property type="molecule type" value="Genomic_DNA"/>
</dbReference>